<organism evidence="2 3">
    <name type="scientific">Slackia exigua (strain ATCC 700122 / DSM 15923 / CIP 105133 / JCM 11022 / KCTC 5966 / S-7)</name>
    <dbReference type="NCBI Taxonomy" id="649764"/>
    <lineage>
        <taxon>Bacteria</taxon>
        <taxon>Bacillati</taxon>
        <taxon>Actinomycetota</taxon>
        <taxon>Coriobacteriia</taxon>
        <taxon>Eggerthellales</taxon>
        <taxon>Eggerthellaceae</taxon>
        <taxon>Slackia</taxon>
    </lineage>
</organism>
<evidence type="ECO:0000313" key="2">
    <source>
        <dbReference type="EMBL" id="EEZ62144.1"/>
    </source>
</evidence>
<dbReference type="HOGENOM" id="CLU_741277_0_0_11"/>
<gene>
    <name evidence="2" type="ORF">HMPREF0762_00236</name>
</gene>
<dbReference type="SUPFAM" id="SSF55874">
    <property type="entry name" value="ATPase domain of HSP90 chaperone/DNA topoisomerase II/histidine kinase"/>
    <property type="match status" value="1"/>
</dbReference>
<dbReference type="AlphaFoldDB" id="D0WEK6"/>
<proteinExistence type="predicted"/>
<protein>
    <submittedName>
        <fullName evidence="2">ATPase/histidine kinase/DNA gyrase B/HSP90 domain protein</fullName>
    </submittedName>
</protein>
<reference evidence="2" key="1">
    <citation type="submission" date="2009-10" db="EMBL/GenBank/DDBJ databases">
        <authorList>
            <person name="Weinstock G."/>
            <person name="Sodergren E."/>
            <person name="Clifton S."/>
            <person name="Fulton L."/>
            <person name="Fulton B."/>
            <person name="Courtney L."/>
            <person name="Fronick C."/>
            <person name="Harrison M."/>
            <person name="Strong C."/>
            <person name="Farmer C."/>
            <person name="Delahaunty K."/>
            <person name="Markovic C."/>
            <person name="Hall O."/>
            <person name="Minx P."/>
            <person name="Tomlinson C."/>
            <person name="Mitreva M."/>
            <person name="Nelson J."/>
            <person name="Hou S."/>
            <person name="Wollam A."/>
            <person name="Pepin K.H."/>
            <person name="Johnson M."/>
            <person name="Bhonagiri V."/>
            <person name="Nash W.E."/>
            <person name="Warren W."/>
            <person name="Chinwalla A."/>
            <person name="Mardis E.R."/>
            <person name="Wilson R.K."/>
        </authorList>
    </citation>
    <scope>NUCLEOTIDE SEQUENCE [LARGE SCALE GENOMIC DNA]</scope>
    <source>
        <strain evidence="2">ATCC 700122</strain>
    </source>
</reference>
<keyword evidence="1" id="KW-0175">Coiled coil</keyword>
<dbReference type="Pfam" id="PF13589">
    <property type="entry name" value="HATPase_c_3"/>
    <property type="match status" value="1"/>
</dbReference>
<feature type="coiled-coil region" evidence="1">
    <location>
        <begin position="35"/>
        <end position="62"/>
    </location>
</feature>
<keyword evidence="2" id="KW-0808">Transferase</keyword>
<dbReference type="RefSeq" id="WP_006361484.1">
    <property type="nucleotide sequence ID" value="NZ_GG700630.1"/>
</dbReference>
<dbReference type="InterPro" id="IPR036890">
    <property type="entry name" value="HATPase_C_sf"/>
</dbReference>
<sequence>MGYSFDMKDMGDFLDASSESRLRVESDLGDGFVRLRITEAQKRQAKQDIRSAEDVAIELLRNARDAGARTIFFATSLSKNRRTMVIVDDGAGIPERMWDAVFEPRVTSKLDALRFDDWGVHGRGMALYSISQNVSSARVMQSVPSQGTAVRVDIDPSTLSERSDQSTLPCLVKAADGHWALSSSPHSIVRIAAEFALGCRRDTTVYFGSIVSIAATMRAYGKALMRREDECERPFASMDAPVRLLSAARNADELRDRAASLGFDLSLRSAYRIMSDGVSPLDPLLGMLERVREGDSTHAAPVKRRRVAIRIDSADLDSFSASVKGAYADLAERYYLDPDAGLETRVARDGIHVFIPFAER</sequence>
<dbReference type="eggNOG" id="COG0323">
    <property type="taxonomic scope" value="Bacteria"/>
</dbReference>
<dbReference type="OrthoDB" id="5242013at2"/>
<dbReference type="Proteomes" id="UP000006001">
    <property type="component" value="Unassembled WGS sequence"/>
</dbReference>
<dbReference type="EMBL" id="ACUX02000004">
    <property type="protein sequence ID" value="EEZ62144.1"/>
    <property type="molecule type" value="Genomic_DNA"/>
</dbReference>
<name>D0WEK6_SLAES</name>
<dbReference type="Gene3D" id="3.30.565.10">
    <property type="entry name" value="Histidine kinase-like ATPase, C-terminal domain"/>
    <property type="match status" value="1"/>
</dbReference>
<comment type="caution">
    <text evidence="2">The sequence shown here is derived from an EMBL/GenBank/DDBJ whole genome shotgun (WGS) entry which is preliminary data.</text>
</comment>
<evidence type="ECO:0000256" key="1">
    <source>
        <dbReference type="SAM" id="Coils"/>
    </source>
</evidence>
<dbReference type="GeneID" id="85006900"/>
<keyword evidence="3" id="KW-1185">Reference proteome</keyword>
<evidence type="ECO:0000313" key="3">
    <source>
        <dbReference type="Proteomes" id="UP000006001"/>
    </source>
</evidence>
<accession>D0WEK6</accession>
<dbReference type="STRING" id="649764.HMPREF0762_00236"/>
<dbReference type="GO" id="GO:0016301">
    <property type="term" value="F:kinase activity"/>
    <property type="evidence" value="ECO:0007669"/>
    <property type="project" value="UniProtKB-KW"/>
</dbReference>
<dbReference type="CDD" id="cd00075">
    <property type="entry name" value="HATPase"/>
    <property type="match status" value="1"/>
</dbReference>
<keyword evidence="2" id="KW-0418">Kinase</keyword>